<dbReference type="EMBL" id="JAEFBK010000007">
    <property type="protein sequence ID" value="KAG7585226.1"/>
    <property type="molecule type" value="Genomic_DNA"/>
</dbReference>
<gene>
    <name evidence="1" type="ORF">ISN45_Aa02g005950</name>
</gene>
<keyword evidence="2" id="KW-1185">Reference proteome</keyword>
<dbReference type="Proteomes" id="UP000694240">
    <property type="component" value="Chromosome 7"/>
</dbReference>
<reference evidence="1 2" key="1">
    <citation type="submission" date="2020-12" db="EMBL/GenBank/DDBJ databases">
        <title>Concerted genomic and epigenomic changes stabilize Arabidopsis allopolyploids.</title>
        <authorList>
            <person name="Chen Z."/>
        </authorList>
    </citation>
    <scope>NUCLEOTIDE SEQUENCE [LARGE SCALE GENOMIC DNA]</scope>
    <source>
        <strain evidence="1">Allo738</strain>
        <tissue evidence="1">Leaf</tissue>
    </source>
</reference>
<sequence>MEMILADVSGTLIHATIKKQQMNNVYQVRRTIITRCSSLSDDMLFDFANFQDILNESGLNENILIDVIGQVVSLGEMNTLDVANKATKELEYELRDSSDDQLTSTLWKRFAETMWNACETVGNVKVIFLIRLAKCNTFKGERSISNVFEMSLLEIKEFVATYVN</sequence>
<evidence type="ECO:0000313" key="2">
    <source>
        <dbReference type="Proteomes" id="UP000694240"/>
    </source>
</evidence>
<evidence type="ECO:0000313" key="1">
    <source>
        <dbReference type="EMBL" id="KAG7585226.1"/>
    </source>
</evidence>
<protein>
    <submittedName>
        <fullName evidence="1">Nucleic acid-binding OB-fold</fullName>
    </submittedName>
</protein>
<accession>A0A8T2BGX0</accession>
<organism evidence="1 2">
    <name type="scientific">Arabidopsis thaliana x Arabidopsis arenosa</name>
    <dbReference type="NCBI Taxonomy" id="1240361"/>
    <lineage>
        <taxon>Eukaryota</taxon>
        <taxon>Viridiplantae</taxon>
        <taxon>Streptophyta</taxon>
        <taxon>Embryophyta</taxon>
        <taxon>Tracheophyta</taxon>
        <taxon>Spermatophyta</taxon>
        <taxon>Magnoliopsida</taxon>
        <taxon>eudicotyledons</taxon>
        <taxon>Gunneridae</taxon>
        <taxon>Pentapetalae</taxon>
        <taxon>rosids</taxon>
        <taxon>malvids</taxon>
        <taxon>Brassicales</taxon>
        <taxon>Brassicaceae</taxon>
        <taxon>Camelineae</taxon>
        <taxon>Arabidopsis</taxon>
    </lineage>
</organism>
<dbReference type="CDD" id="cd04481">
    <property type="entry name" value="RPA1_DBD_B_like"/>
    <property type="match status" value="1"/>
</dbReference>
<name>A0A8T2BGX0_9BRAS</name>
<proteinExistence type="predicted"/>
<comment type="caution">
    <text evidence="1">The sequence shown here is derived from an EMBL/GenBank/DDBJ whole genome shotgun (WGS) entry which is preliminary data.</text>
</comment>
<dbReference type="AlphaFoldDB" id="A0A8T2BGX0"/>